<dbReference type="SUPFAM" id="SSF52540">
    <property type="entry name" value="P-loop containing nucleoside triphosphate hydrolases"/>
    <property type="match status" value="1"/>
</dbReference>
<sequence length="655" mass="75481">MGTWPGINSSFDMTAYSAEDQRVIRRFSEYFYVTRAADPVKIGNSAYTAALMRPSDGVAIALNVEREIVVLFADYPTFEARTLNAYEDVYQQFDDARIDKSIRFLISKDQNIQNSISLYLSREPEYPVVIPFLYSDFSPKSEDFIYSAIRRNYIVRDLFGHQSPLKQEYFFFGRDQLAADVVDRHKSGQNSGLFGLRKSGKTSTIYAIQRRAKTAGCRTLLIDCQDPAVHAKRYDKLLQYIITELRTELSLPRIEANLGESVDVISENFRKHMTNSLGQGRADVLIIFDEIENISPKTAASPHWRQEHDSIVFWQILRSFFQNPKKYRITFCFVGTNPHLFETPKINDIDNPVYLFAPKTFIPMLSEAETREMIKKLSFFMGLQFDDTVINHIHNMFGGHPFFIRQLCSNIHRNTTQARPVSVSLMACKQAKQTSWSDIHGYLMEILNTLKFFYSDEYSMIEYLSDGDTSSFKDVANFSPSYVEHLIGYGIVIKRGEDYEFAFEAIANAAKAGEHISSASKSTKEKRDEVSGRRNKIEEDMRVFFYYWSQGIPDDEWEATLNKSLGDERIKKLGTTNRRQLFSKNNSPLFFIDLLKFIDICEQIGTSHHTHSEIKMCIDFVNRHRIDAHAKAVSDSDYYRLVECLDILEATFSAP</sequence>
<organism evidence="1 2">
    <name type="scientific">Azospirillum brasilense</name>
    <dbReference type="NCBI Taxonomy" id="192"/>
    <lineage>
        <taxon>Bacteria</taxon>
        <taxon>Pseudomonadati</taxon>
        <taxon>Pseudomonadota</taxon>
        <taxon>Alphaproteobacteria</taxon>
        <taxon>Rhodospirillales</taxon>
        <taxon>Azospirillaceae</taxon>
        <taxon>Azospirillum</taxon>
    </lineage>
</organism>
<dbReference type="InterPro" id="IPR027417">
    <property type="entry name" value="P-loop_NTPase"/>
</dbReference>
<evidence type="ECO:0000313" key="2">
    <source>
        <dbReference type="Proteomes" id="UP000316083"/>
    </source>
</evidence>
<dbReference type="PANTHER" id="PTHR34301:SF8">
    <property type="entry name" value="ATPASE DOMAIN-CONTAINING PROTEIN"/>
    <property type="match status" value="1"/>
</dbReference>
<dbReference type="Gene3D" id="3.40.50.300">
    <property type="entry name" value="P-loop containing nucleotide triphosphate hydrolases"/>
    <property type="match status" value="1"/>
</dbReference>
<name>A0A560ANV1_AZOBR</name>
<dbReference type="AlphaFoldDB" id="A0A560ANV1"/>
<evidence type="ECO:0008006" key="3">
    <source>
        <dbReference type="Google" id="ProtNLM"/>
    </source>
</evidence>
<dbReference type="EMBL" id="VITF01000016">
    <property type="protein sequence ID" value="TWA62035.1"/>
    <property type="molecule type" value="Genomic_DNA"/>
</dbReference>
<gene>
    <name evidence="1" type="ORF">FBZ82_11648</name>
</gene>
<evidence type="ECO:0000313" key="1">
    <source>
        <dbReference type="EMBL" id="TWA62035.1"/>
    </source>
</evidence>
<dbReference type="PANTHER" id="PTHR34301">
    <property type="entry name" value="DNA-BINDING PROTEIN-RELATED"/>
    <property type="match status" value="1"/>
</dbReference>
<accession>A0A560ANV1</accession>
<reference evidence="1 2" key="1">
    <citation type="submission" date="2019-06" db="EMBL/GenBank/DDBJ databases">
        <title>Genomic Encyclopedia of Type Strains, Phase IV (KMG-V): Genome sequencing to study the core and pangenomes of soil and plant-associated prokaryotes.</title>
        <authorList>
            <person name="Whitman W."/>
        </authorList>
    </citation>
    <scope>NUCLEOTIDE SEQUENCE [LARGE SCALE GENOMIC DNA]</scope>
    <source>
        <strain evidence="1 2">BR 11796</strain>
    </source>
</reference>
<dbReference type="Proteomes" id="UP000316083">
    <property type="component" value="Unassembled WGS sequence"/>
</dbReference>
<comment type="caution">
    <text evidence="1">The sequence shown here is derived from an EMBL/GenBank/DDBJ whole genome shotgun (WGS) entry which is preliminary data.</text>
</comment>
<dbReference type="RefSeq" id="WP_145679208.1">
    <property type="nucleotide sequence ID" value="NZ_VITF01000016.1"/>
</dbReference>
<proteinExistence type="predicted"/>
<protein>
    <recommendedName>
        <fullName evidence="3">ATP-binding protein</fullName>
    </recommendedName>
</protein>